<reference evidence="5 6" key="1">
    <citation type="submission" date="2016-10" db="EMBL/GenBank/DDBJ databases">
        <title>Genome sequence of Lactobacillus reuteri 121, a source of glucan and fructan exopolysaccharides.</title>
        <authorList>
            <person name="Gangoiti J."/>
            <person name="Lammerts Van Bueren A."/>
            <person name="Dijkhuizen L."/>
        </authorList>
    </citation>
    <scope>NUCLEOTIDE SEQUENCE [LARGE SCALE GENOMIC DNA]</scope>
    <source>
        <strain evidence="5 6">121</strain>
    </source>
</reference>
<evidence type="ECO:0000256" key="3">
    <source>
        <dbReference type="ARBA" id="ARBA00023125"/>
    </source>
</evidence>
<evidence type="ECO:0000256" key="2">
    <source>
        <dbReference type="ARBA" id="ARBA00022747"/>
    </source>
</evidence>
<keyword evidence="2" id="KW-0680">Restriction system</keyword>
<dbReference type="GO" id="GO:0009307">
    <property type="term" value="P:DNA restriction-modification system"/>
    <property type="evidence" value="ECO:0007669"/>
    <property type="project" value="UniProtKB-KW"/>
</dbReference>
<dbReference type="InterPro" id="IPR044946">
    <property type="entry name" value="Restrct_endonuc_typeI_TRD_sf"/>
</dbReference>
<evidence type="ECO:0000313" key="6">
    <source>
        <dbReference type="Proteomes" id="UP000184174"/>
    </source>
</evidence>
<comment type="caution">
    <text evidence="5">The sequence shown here is derived from an EMBL/GenBank/DDBJ whole genome shotgun (WGS) entry which is preliminary data.</text>
</comment>
<dbReference type="SUPFAM" id="SSF116734">
    <property type="entry name" value="DNA methylase specificity domain"/>
    <property type="match status" value="1"/>
</dbReference>
<sequence>MLSRLNDNLTQISLLNLANMIKNKSYEIRKISDLDIIISDHVANGSFKALKENVTYYDENNYALFLRNIDFKNRLDGANRYIDKESYNYLKKSHLFGGEVVISNVADVGTIHRVPFINRPMVIGNNQIFIKSVHSFLTEYLYVYFKSYWGQNSIFSITSGSAQQKFNKTDFRALEIPIPSPNWILTNIRPFILAKDKIFNETKSLEQLKKNLLNNYF</sequence>
<accession>A0AB36I317</accession>
<dbReference type="Gene3D" id="3.90.220.20">
    <property type="entry name" value="DNA methylase specificity domains"/>
    <property type="match status" value="1"/>
</dbReference>
<dbReference type="GO" id="GO:0003677">
    <property type="term" value="F:DNA binding"/>
    <property type="evidence" value="ECO:0007669"/>
    <property type="project" value="UniProtKB-KW"/>
</dbReference>
<name>A0AB36I317_LIMRT</name>
<evidence type="ECO:0000313" key="5">
    <source>
        <dbReference type="EMBL" id="OJI11254.1"/>
    </source>
</evidence>
<comment type="similarity">
    <text evidence="1">Belongs to the type-I restriction system S methylase family.</text>
</comment>
<gene>
    <name evidence="5" type="ORF">BJI45_03380</name>
</gene>
<dbReference type="InterPro" id="IPR052021">
    <property type="entry name" value="Type-I_RS_S_subunit"/>
</dbReference>
<proteinExistence type="inferred from homology"/>
<dbReference type="InterPro" id="IPR000055">
    <property type="entry name" value="Restrct_endonuc_typeI_TRD"/>
</dbReference>
<keyword evidence="3" id="KW-0238">DNA-binding</keyword>
<evidence type="ECO:0000259" key="4">
    <source>
        <dbReference type="Pfam" id="PF01420"/>
    </source>
</evidence>
<protein>
    <recommendedName>
        <fullName evidence="4">Type I restriction modification DNA specificity domain-containing protein</fullName>
    </recommendedName>
</protein>
<dbReference type="AlphaFoldDB" id="A0AB36I317"/>
<dbReference type="EMBL" id="MKQH01000013">
    <property type="protein sequence ID" value="OJI11254.1"/>
    <property type="molecule type" value="Genomic_DNA"/>
</dbReference>
<organism evidence="5 6">
    <name type="scientific">Limosilactobacillus reuteri</name>
    <name type="common">Lactobacillus reuteri</name>
    <dbReference type="NCBI Taxonomy" id="1598"/>
    <lineage>
        <taxon>Bacteria</taxon>
        <taxon>Bacillati</taxon>
        <taxon>Bacillota</taxon>
        <taxon>Bacilli</taxon>
        <taxon>Lactobacillales</taxon>
        <taxon>Lactobacillaceae</taxon>
        <taxon>Limosilactobacillus</taxon>
    </lineage>
</organism>
<dbReference type="PANTHER" id="PTHR30408:SF12">
    <property type="entry name" value="TYPE I RESTRICTION ENZYME MJAVIII SPECIFICITY SUBUNIT"/>
    <property type="match status" value="1"/>
</dbReference>
<dbReference type="Pfam" id="PF01420">
    <property type="entry name" value="Methylase_S"/>
    <property type="match status" value="1"/>
</dbReference>
<dbReference type="PANTHER" id="PTHR30408">
    <property type="entry name" value="TYPE-1 RESTRICTION ENZYME ECOKI SPECIFICITY PROTEIN"/>
    <property type="match status" value="1"/>
</dbReference>
<evidence type="ECO:0000256" key="1">
    <source>
        <dbReference type="ARBA" id="ARBA00010923"/>
    </source>
</evidence>
<dbReference type="Proteomes" id="UP000184174">
    <property type="component" value="Unassembled WGS sequence"/>
</dbReference>
<feature type="domain" description="Type I restriction modification DNA specificity" evidence="4">
    <location>
        <begin position="52"/>
        <end position="180"/>
    </location>
</feature>